<reference evidence="6 7" key="1">
    <citation type="submission" date="2016-10" db="EMBL/GenBank/DDBJ databases">
        <title>Silvanigrella aquatica sp. nov., isolated from a freshwater lake located in the Black Forest, Germany, description of Silvanigrellaceae fam. nov., Silvanigrellales ord. nov., reclassification of the order Bdellovibrionales in the class Oligoflexia, reclassification of the families Bacteriovoracaceae and Halobacteriovoraceae in the new order Bacteriovoracales ord. nov., and reclassification of the family Pseudobacteriovoracaceae in the order Oligoflexiales.</title>
        <authorList>
            <person name="Hahn M.W."/>
            <person name="Schmidt J."/>
            <person name="Koll U."/>
            <person name="Rohde M."/>
            <person name="Verbag S."/>
            <person name="Pitt A."/>
            <person name="Nakai R."/>
            <person name="Naganuma T."/>
            <person name="Lang E."/>
        </authorList>
    </citation>
    <scope>NUCLEOTIDE SEQUENCE [LARGE SCALE GENOMIC DNA]</scope>
    <source>
        <strain evidence="6 7">MWH-Nonnen-W8red</strain>
    </source>
</reference>
<dbReference type="GO" id="GO:0008408">
    <property type="term" value="F:3'-5' exonuclease activity"/>
    <property type="evidence" value="ECO:0007669"/>
    <property type="project" value="InterPro"/>
</dbReference>
<dbReference type="GO" id="GO:0006310">
    <property type="term" value="P:DNA recombination"/>
    <property type="evidence" value="ECO:0007669"/>
    <property type="project" value="UniProtKB-KW"/>
</dbReference>
<accession>A0A1L4D3D1</accession>
<dbReference type="NCBIfam" id="TIGR00619">
    <property type="entry name" value="sbcd"/>
    <property type="match status" value="1"/>
</dbReference>
<evidence type="ECO:0000256" key="1">
    <source>
        <dbReference type="ARBA" id="ARBA00022722"/>
    </source>
</evidence>
<comment type="function">
    <text evidence="4">SbcCD cleaves DNA hairpin structures. These structures can inhibit DNA replication and are intermediates in certain DNA recombination reactions. The complex acts as a 3'-&gt;5' double strand exonuclease that can open hairpins. It also has a 5' single-strand endonuclease activity.</text>
</comment>
<evidence type="ECO:0000256" key="2">
    <source>
        <dbReference type="ARBA" id="ARBA00022801"/>
    </source>
</evidence>
<dbReference type="PANTHER" id="PTHR30337">
    <property type="entry name" value="COMPONENT OF ATP-DEPENDENT DSDNA EXONUCLEASE"/>
    <property type="match status" value="1"/>
</dbReference>
<evidence type="ECO:0000313" key="7">
    <source>
        <dbReference type="Proteomes" id="UP000184731"/>
    </source>
</evidence>
<dbReference type="InterPro" id="IPR041796">
    <property type="entry name" value="Mre11_N"/>
</dbReference>
<feature type="domain" description="Calcineurin-like phosphoesterase" evidence="5">
    <location>
        <begin position="2"/>
        <end position="133"/>
    </location>
</feature>
<evidence type="ECO:0000313" key="6">
    <source>
        <dbReference type="EMBL" id="APJ04702.1"/>
    </source>
</evidence>
<dbReference type="SUPFAM" id="SSF56300">
    <property type="entry name" value="Metallo-dependent phosphatases"/>
    <property type="match status" value="1"/>
</dbReference>
<name>A0A1L4D3D1_9BACT</name>
<dbReference type="OrthoDB" id="9773856at2"/>
<dbReference type="Proteomes" id="UP000184731">
    <property type="component" value="Chromosome"/>
</dbReference>
<dbReference type="InterPro" id="IPR029052">
    <property type="entry name" value="Metallo-depent_PP-like"/>
</dbReference>
<comment type="similarity">
    <text evidence="4">Belongs to the SbcD family.</text>
</comment>
<evidence type="ECO:0000259" key="5">
    <source>
        <dbReference type="Pfam" id="PF00149"/>
    </source>
</evidence>
<dbReference type="Gene3D" id="3.60.21.10">
    <property type="match status" value="1"/>
</dbReference>
<organism evidence="6 7">
    <name type="scientific">Silvanigrella aquatica</name>
    <dbReference type="NCBI Taxonomy" id="1915309"/>
    <lineage>
        <taxon>Bacteria</taxon>
        <taxon>Pseudomonadati</taxon>
        <taxon>Bdellovibrionota</taxon>
        <taxon>Oligoflexia</taxon>
        <taxon>Silvanigrellales</taxon>
        <taxon>Silvanigrellaceae</taxon>
        <taxon>Silvanigrella</taxon>
    </lineage>
</organism>
<keyword evidence="4" id="KW-0235">DNA replication</keyword>
<evidence type="ECO:0000256" key="4">
    <source>
        <dbReference type="RuleBase" id="RU363069"/>
    </source>
</evidence>
<keyword evidence="1 4" id="KW-0540">Nuclease</keyword>
<gene>
    <name evidence="4" type="primary">sbcD</name>
    <name evidence="6" type="ORF">AXG55_12635</name>
</gene>
<keyword evidence="7" id="KW-1185">Reference proteome</keyword>
<dbReference type="Pfam" id="PF00149">
    <property type="entry name" value="Metallophos"/>
    <property type="match status" value="1"/>
</dbReference>
<dbReference type="GO" id="GO:0006260">
    <property type="term" value="P:DNA replication"/>
    <property type="evidence" value="ECO:0007669"/>
    <property type="project" value="UniProtKB-KW"/>
</dbReference>
<dbReference type="InterPro" id="IPR004593">
    <property type="entry name" value="SbcD"/>
</dbReference>
<dbReference type="CDD" id="cd00840">
    <property type="entry name" value="MPP_Mre11_N"/>
    <property type="match status" value="1"/>
</dbReference>
<dbReference type="GO" id="GO:0004519">
    <property type="term" value="F:endonuclease activity"/>
    <property type="evidence" value="ECO:0007669"/>
    <property type="project" value="UniProtKB-KW"/>
</dbReference>
<dbReference type="InterPro" id="IPR004843">
    <property type="entry name" value="Calcineurin-like_PHP"/>
</dbReference>
<keyword evidence="4" id="KW-0255">Endonuclease</keyword>
<keyword evidence="3 4" id="KW-0269">Exonuclease</keyword>
<comment type="subunit">
    <text evidence="4">Heterodimer of SbcC and SbcD.</text>
</comment>
<dbReference type="STRING" id="1915309.AXG55_12635"/>
<evidence type="ECO:0000256" key="3">
    <source>
        <dbReference type="ARBA" id="ARBA00022839"/>
    </source>
</evidence>
<dbReference type="PANTHER" id="PTHR30337:SF0">
    <property type="entry name" value="NUCLEASE SBCCD SUBUNIT D"/>
    <property type="match status" value="1"/>
</dbReference>
<sequence length="412" mass="46957">MIKVLHTSDWHLGNTFEGISREDDHHFFLNWLIQELIEKKIDVLIIAGDIFDQPQPSAEAHKIYFQFLFQVSQKTDVKKVIIVGGNHDSPSRLDAPAELLKLLDVFVVGGMNSDFSSLSRYICPIINEHNHIELVVAAVPFIHEYRLGVRTVFQSEKEIQLSFKEKLTALYKNLADEAEFMAKGAPLLATGHLACVGCDNDDAPLEVHRVGTLGGLSPDIFDSRFSYIALGHIHRAYHVENSKAYYCGSPLPLSVKESKQTRYVQVVTFTDQKLKEQLPLIEKIAVPLRRKIHELKGTLDSVLYQIENLTWDTIAPPILCLQIDVDMYYAGMDFEIRRKINSYFSKEAPMIASIKQNLIQLNNALKENDSNYFSLKDLTTEQVFIKMCENQNQNVDEELLNAFRSLLSEEIL</sequence>
<dbReference type="EMBL" id="CP017834">
    <property type="protein sequence ID" value="APJ04702.1"/>
    <property type="molecule type" value="Genomic_DNA"/>
</dbReference>
<dbReference type="AlphaFoldDB" id="A0A1L4D3D1"/>
<dbReference type="RefSeq" id="WP_148698457.1">
    <property type="nucleotide sequence ID" value="NZ_CP017834.1"/>
</dbReference>
<dbReference type="KEGG" id="saqi:AXG55_12635"/>
<proteinExistence type="inferred from homology"/>
<keyword evidence="4" id="KW-0233">DNA recombination</keyword>
<keyword evidence="2 4" id="KW-0378">Hydrolase</keyword>
<dbReference type="InterPro" id="IPR050535">
    <property type="entry name" value="DNA_Repair-Maintenance_Comp"/>
</dbReference>
<protein>
    <recommendedName>
        <fullName evidence="4">Nuclease SbcCD subunit D</fullName>
    </recommendedName>
</protein>